<keyword evidence="7 10" id="KW-0408">Iron</keyword>
<dbReference type="Pfam" id="PF26466">
    <property type="entry name" value="DNA_primase_lrg_N"/>
    <property type="match status" value="1"/>
</dbReference>
<dbReference type="GO" id="GO:0046872">
    <property type="term" value="F:metal ion binding"/>
    <property type="evidence" value="ECO:0007669"/>
    <property type="project" value="UniProtKB-UniRule"/>
</dbReference>
<dbReference type="FunFam" id="1.20.930.80:FF:000001">
    <property type="entry name" value="DNA primase large subunit"/>
    <property type="match status" value="1"/>
</dbReference>
<comment type="function">
    <text evidence="10">DNA primase is the polymerase that synthesizes small RNA primers for the Okazaki fragments made during discontinuous DNA replication.</text>
</comment>
<evidence type="ECO:0000256" key="9">
    <source>
        <dbReference type="ARBA" id="ARBA00023125"/>
    </source>
</evidence>
<keyword evidence="15" id="KW-1185">Reference proteome</keyword>
<dbReference type="EnsemblMetazoa" id="CLYHEMT010583.1">
    <property type="protein sequence ID" value="CLYHEMP010583.1"/>
    <property type="gene ID" value="CLYHEMG010583"/>
</dbReference>
<feature type="binding site" evidence="11">
    <location>
        <position position="449"/>
    </location>
    <ligand>
        <name>[4Fe-4S] cluster</name>
        <dbReference type="ChEBI" id="CHEBI:49883"/>
    </ligand>
</feature>
<dbReference type="GO" id="GO:0051539">
    <property type="term" value="F:4 iron, 4 sulfur cluster binding"/>
    <property type="evidence" value="ECO:0007669"/>
    <property type="project" value="UniProtKB-UniRule"/>
</dbReference>
<protein>
    <recommendedName>
        <fullName evidence="2 10">DNA primase large subunit</fullName>
    </recommendedName>
</protein>
<comment type="similarity">
    <text evidence="1 10">Belongs to the eukaryotic-type primase large subunit family.</text>
</comment>
<evidence type="ECO:0000256" key="5">
    <source>
        <dbReference type="ARBA" id="ARBA00022705"/>
    </source>
</evidence>
<dbReference type="OrthoDB" id="421393at2759"/>
<accession>A0A7M5V6S4</accession>
<keyword evidence="5 10" id="KW-0235">DNA replication</keyword>
<keyword evidence="3 10" id="KW-0004">4Fe-4S</keyword>
<feature type="binding site" evidence="11">
    <location>
        <position position="313"/>
    </location>
    <ligand>
        <name>[4Fe-4S] cluster</name>
        <dbReference type="ChEBI" id="CHEBI:49883"/>
    </ligand>
</feature>
<dbReference type="CDD" id="cd07322">
    <property type="entry name" value="PriL_PriS_Eukaryotic"/>
    <property type="match status" value="1"/>
</dbReference>
<keyword evidence="6 10" id="KW-0479">Metal-binding</keyword>
<evidence type="ECO:0000256" key="10">
    <source>
        <dbReference type="PIRNR" id="PIRNR009449"/>
    </source>
</evidence>
<dbReference type="GO" id="GO:0006270">
    <property type="term" value="P:DNA replication initiation"/>
    <property type="evidence" value="ECO:0007669"/>
    <property type="project" value="UniProtKB-ARBA"/>
</dbReference>
<feature type="binding site" evidence="11">
    <location>
        <position position="392"/>
    </location>
    <ligand>
        <name>[4Fe-4S] cluster</name>
        <dbReference type="ChEBI" id="CHEBI:49883"/>
    </ligand>
</feature>
<dbReference type="GO" id="GO:0003677">
    <property type="term" value="F:DNA binding"/>
    <property type="evidence" value="ECO:0007669"/>
    <property type="project" value="UniProtKB-UniRule"/>
</dbReference>
<dbReference type="RefSeq" id="XP_066918450.1">
    <property type="nucleotide sequence ID" value="XM_067062349.1"/>
</dbReference>
<comment type="cofactor">
    <cofactor evidence="10">
        <name>[4Fe-4S] cluster</name>
        <dbReference type="ChEBI" id="CHEBI:49883"/>
    </cofactor>
    <text evidence="10">Binds 1 [4Fe-4S] cluster.</text>
</comment>
<evidence type="ECO:0000256" key="12">
    <source>
        <dbReference type="SAM" id="MobiDB-lite"/>
    </source>
</evidence>
<feature type="domain" description="DNA primase large subunit C-terminal" evidence="13">
    <location>
        <begin position="308"/>
        <end position="473"/>
    </location>
</feature>
<keyword evidence="8 10" id="KW-0411">Iron-sulfur</keyword>
<evidence type="ECO:0000313" key="15">
    <source>
        <dbReference type="Proteomes" id="UP000594262"/>
    </source>
</evidence>
<dbReference type="GO" id="GO:0006269">
    <property type="term" value="P:DNA replication, synthesis of primer"/>
    <property type="evidence" value="ECO:0007669"/>
    <property type="project" value="UniProtKB-KW"/>
</dbReference>
<organism evidence="14 15">
    <name type="scientific">Clytia hemisphaerica</name>
    <dbReference type="NCBI Taxonomy" id="252671"/>
    <lineage>
        <taxon>Eukaryota</taxon>
        <taxon>Metazoa</taxon>
        <taxon>Cnidaria</taxon>
        <taxon>Hydrozoa</taxon>
        <taxon>Hydroidolina</taxon>
        <taxon>Leptothecata</taxon>
        <taxon>Obeliida</taxon>
        <taxon>Clytiidae</taxon>
        <taxon>Clytia</taxon>
    </lineage>
</organism>
<dbReference type="GeneID" id="136805790"/>
<evidence type="ECO:0000256" key="2">
    <source>
        <dbReference type="ARBA" id="ARBA00019038"/>
    </source>
</evidence>
<evidence type="ECO:0000313" key="14">
    <source>
        <dbReference type="EnsemblMetazoa" id="CLYHEMP010583.1"/>
    </source>
</evidence>
<dbReference type="InterPro" id="IPR007238">
    <property type="entry name" value="DNA_primase_lsu_euk/arc"/>
</dbReference>
<evidence type="ECO:0000256" key="11">
    <source>
        <dbReference type="PIRSR" id="PIRSR009449-1"/>
    </source>
</evidence>
<feature type="region of interest" description="Disordered" evidence="12">
    <location>
        <begin position="500"/>
        <end position="522"/>
    </location>
</feature>
<dbReference type="InterPro" id="IPR016558">
    <property type="entry name" value="DNA_primase_lsu_euk"/>
</dbReference>
<evidence type="ECO:0000256" key="7">
    <source>
        <dbReference type="ARBA" id="ARBA00023004"/>
    </source>
</evidence>
<dbReference type="Pfam" id="PF04104">
    <property type="entry name" value="DNA_primase_lrg"/>
    <property type="match status" value="1"/>
</dbReference>
<keyword evidence="9 10" id="KW-0238">DNA-binding</keyword>
<evidence type="ECO:0000256" key="6">
    <source>
        <dbReference type="ARBA" id="ARBA00022723"/>
    </source>
</evidence>
<dbReference type="PANTHER" id="PTHR10537">
    <property type="entry name" value="DNA PRIMASE LARGE SUBUNIT"/>
    <property type="match status" value="1"/>
</dbReference>
<name>A0A7M5V6S4_9CNID</name>
<evidence type="ECO:0000256" key="4">
    <source>
        <dbReference type="ARBA" id="ARBA00022515"/>
    </source>
</evidence>
<evidence type="ECO:0000256" key="8">
    <source>
        <dbReference type="ARBA" id="ARBA00023014"/>
    </source>
</evidence>
<dbReference type="PIRSF" id="PIRSF009449">
    <property type="entry name" value="DNA_primase_large_subunit"/>
    <property type="match status" value="1"/>
</dbReference>
<dbReference type="InterPro" id="IPR058560">
    <property type="entry name" value="DNA_primase_C"/>
</dbReference>
<dbReference type="AlphaFoldDB" id="A0A7M5V6S4"/>
<dbReference type="Gene3D" id="1.20.930.80">
    <property type="match status" value="1"/>
</dbReference>
<proteinExistence type="inferred from homology"/>
<reference evidence="14" key="1">
    <citation type="submission" date="2021-01" db="UniProtKB">
        <authorList>
            <consortium name="EnsemblMetazoa"/>
        </authorList>
    </citation>
    <scope>IDENTIFICATION</scope>
</reference>
<dbReference type="Proteomes" id="UP000594262">
    <property type="component" value="Unplaced"/>
</dbReference>
<evidence type="ECO:0000256" key="1">
    <source>
        <dbReference type="ARBA" id="ARBA00010564"/>
    </source>
</evidence>
<dbReference type="PANTHER" id="PTHR10537:SF3">
    <property type="entry name" value="DNA PRIMASE LARGE SUBUNIT"/>
    <property type="match status" value="1"/>
</dbReference>
<evidence type="ECO:0000256" key="3">
    <source>
        <dbReference type="ARBA" id="ARBA00022485"/>
    </source>
</evidence>
<sequence length="527" mass="62017">MDFSKAKGRSRRRNKIDDGHLYTNFPNPLMMYNKEPPRGDITLEEFETYAVDRLKLLREVENINIRFKKNSPDHYTKMKKALVDFSPNYFEKTNPADSTFEFKADKEKKEKEMRIKLGEERRKDYVSHFILRLAFARSEDLRRWFLNQELELFRFKFTELKQHIQSFLQENQLKYAPIGDEEKNELANKLKAAMFNAKEVNFPEMKFYKVPFTSVLDLVRSRKVYLEKGEAYVPETELVSIILGIYRTHLSQALALTAKKLPYIEEDTRLLPMLKNLSSAYIGDSYTSKKENADDKLSLANMEEDVVKSYPICMRNLHEGLRKDHHLKHWGRLQYGLFIKAAGLSLEEALLFWRSEFTKKMDLDKFEKQYAYNVRHSYGKEGKRADYTPYSCMKIITTNQPGPGDFHGCPFKHSDNDILKRRLQNYKIPNDSIKEILDLAKQQHYQIACSRYFEVTHKLPNGVTMINHPNQYFDESKKFLSGEKSFTNILKEEKVMVKTEVKAEPTPPPPPPQEAMDVNFDEDMEMC</sequence>
<keyword evidence="4 10" id="KW-0639">Primosome</keyword>
<evidence type="ECO:0000259" key="13">
    <source>
        <dbReference type="Pfam" id="PF04104"/>
    </source>
</evidence>
<dbReference type="GO" id="GO:0005658">
    <property type="term" value="C:alpha DNA polymerase:primase complex"/>
    <property type="evidence" value="ECO:0007669"/>
    <property type="project" value="TreeGrafter"/>
</dbReference>
<feature type="binding site" evidence="11">
    <location>
        <position position="409"/>
    </location>
    <ligand>
        <name>[4Fe-4S] cluster</name>
        <dbReference type="ChEBI" id="CHEBI:49883"/>
    </ligand>
</feature>